<organism evidence="16">
    <name type="scientific">Durinskia baltica</name>
    <dbReference type="NCBI Taxonomy" id="59809"/>
    <lineage>
        <taxon>Eukaryota</taxon>
        <taxon>Sar</taxon>
        <taxon>Alveolata</taxon>
        <taxon>Dinophyceae</taxon>
        <taxon>Peridiniales</taxon>
        <taxon>Kryptoperidiniaceae</taxon>
        <taxon>Durinskia</taxon>
    </lineage>
</organism>
<dbReference type="InterPro" id="IPR007644">
    <property type="entry name" value="RNA_pol_bsu_protrusion"/>
</dbReference>
<dbReference type="Gene3D" id="2.40.270.10">
    <property type="entry name" value="DNA-directed RNA polymerase, subunit 2, domain 6"/>
    <property type="match status" value="1"/>
</dbReference>
<dbReference type="GO" id="GO:0003899">
    <property type="term" value="F:DNA-directed RNA polymerase activity"/>
    <property type="evidence" value="ECO:0007669"/>
    <property type="project" value="UniProtKB-UniRule"/>
</dbReference>
<dbReference type="Pfam" id="PF10385">
    <property type="entry name" value="RNA_pol_Rpb2_45"/>
    <property type="match status" value="1"/>
</dbReference>
<dbReference type="Gene3D" id="3.90.1100.10">
    <property type="match status" value="2"/>
</dbReference>
<dbReference type="Pfam" id="PF04561">
    <property type="entry name" value="RNA_pol_Rpb2_2"/>
    <property type="match status" value="1"/>
</dbReference>
<dbReference type="NCBIfam" id="NF001616">
    <property type="entry name" value="PRK00405.1"/>
    <property type="match status" value="1"/>
</dbReference>
<protein>
    <recommendedName>
        <fullName evidence="7">DNA-directed RNA polymerase subunit beta</fullName>
        <ecNumber evidence="7">2.7.7.6</ecNumber>
    </recommendedName>
    <alternativeName>
        <fullName evidence="7">PEP</fullName>
    </alternativeName>
    <alternativeName>
        <fullName evidence="7">Plastid-encoded RNA polymerase subunit beta</fullName>
        <shortName evidence="7">RNA polymerase subunit beta</shortName>
    </alternativeName>
</protein>
<dbReference type="GeneID" id="9385441"/>
<evidence type="ECO:0000259" key="11">
    <source>
        <dbReference type="Pfam" id="PF04560"/>
    </source>
</evidence>
<evidence type="ECO:0000256" key="8">
    <source>
        <dbReference type="RuleBase" id="RU000434"/>
    </source>
</evidence>
<dbReference type="InterPro" id="IPR007645">
    <property type="entry name" value="RNA_pol_Rpb2_3"/>
</dbReference>
<dbReference type="InterPro" id="IPR037033">
    <property type="entry name" value="DNA-dir_RNAP_su2_hyb_sf"/>
</dbReference>
<name>D7PJ21_9DINO</name>
<dbReference type="InterPro" id="IPR007641">
    <property type="entry name" value="RNA_pol_Rpb2_7"/>
</dbReference>
<dbReference type="InterPro" id="IPR007120">
    <property type="entry name" value="DNA-dir_RNAP_su2_dom"/>
</dbReference>
<dbReference type="InterPro" id="IPR042107">
    <property type="entry name" value="DNA-dir_RNA_pol_bsu_ext_1_sf"/>
</dbReference>
<dbReference type="InterPro" id="IPR037034">
    <property type="entry name" value="RNA_pol_Rpb2_2_sf"/>
</dbReference>
<comment type="subcellular location">
    <subcellularLocation>
        <location evidence="7">Plastid</location>
        <location evidence="7">Chloroplast</location>
    </subcellularLocation>
</comment>
<reference evidence="16" key="1">
    <citation type="journal article" date="2010" name="PLoS ONE">
        <title>The complete plastid genomes of the two 'dinotoms' Durinskia baltica and Kryptoperidinium foliaceum.</title>
        <authorList>
            <person name="Imanian B."/>
            <person name="Pombert J.F."/>
            <person name="Keeling P.J."/>
        </authorList>
    </citation>
    <scope>NUCLEOTIDE SEQUENCE</scope>
    <source>
        <strain evidence="16">CS-38</strain>
    </source>
</reference>
<evidence type="ECO:0000256" key="7">
    <source>
        <dbReference type="HAMAP-Rule" id="MF_01321"/>
    </source>
</evidence>
<dbReference type="Pfam" id="PF04563">
    <property type="entry name" value="RNA_pol_Rpb2_1"/>
    <property type="match status" value="1"/>
</dbReference>
<keyword evidence="16" id="KW-0934">Plastid</keyword>
<keyword evidence="5 7" id="KW-0804">Transcription</keyword>
<dbReference type="Pfam" id="PF04565">
    <property type="entry name" value="RNA_pol_Rpb2_3"/>
    <property type="match status" value="1"/>
</dbReference>
<dbReference type="InterPro" id="IPR014724">
    <property type="entry name" value="RNA_pol_RPB2_OB-fold"/>
</dbReference>
<evidence type="ECO:0000256" key="5">
    <source>
        <dbReference type="ARBA" id="ARBA00023163"/>
    </source>
</evidence>
<evidence type="ECO:0000313" key="16">
    <source>
        <dbReference type="EMBL" id="ADI40219.1"/>
    </source>
</evidence>
<dbReference type="RefSeq" id="YP_003735004.1">
    <property type="nucleotide sequence ID" value="NC_014287.1"/>
</dbReference>
<keyword evidence="3 7" id="KW-0808">Transferase</keyword>
<dbReference type="InterPro" id="IPR015712">
    <property type="entry name" value="DNA-dir_RNA_pol_su2"/>
</dbReference>
<feature type="domain" description="DNA-directed RNA polymerase subunit 2 hybrid-binding" evidence="10">
    <location>
        <begin position="873"/>
        <end position="1270"/>
    </location>
</feature>
<dbReference type="GO" id="GO:0009507">
    <property type="term" value="C:chloroplast"/>
    <property type="evidence" value="ECO:0007669"/>
    <property type="project" value="UniProtKB-SubCell"/>
</dbReference>
<accession>D7PJ21</accession>
<feature type="domain" description="RNA polymerase Rpb2" evidence="12">
    <location>
        <begin position="464"/>
        <end position="612"/>
    </location>
</feature>
<gene>
    <name evidence="7 16" type="primary">rpoB</name>
</gene>
<evidence type="ECO:0000259" key="10">
    <source>
        <dbReference type="Pfam" id="PF00562"/>
    </source>
</evidence>
<dbReference type="Gene3D" id="3.90.1800.10">
    <property type="entry name" value="RNA polymerase alpha subunit dimerisation domain"/>
    <property type="match status" value="1"/>
</dbReference>
<geneLocation type="chloroplast" evidence="16"/>
<evidence type="ECO:0000256" key="4">
    <source>
        <dbReference type="ARBA" id="ARBA00022695"/>
    </source>
</evidence>
<feature type="domain" description="RNA polymerase beta subunit protrusion" evidence="13">
    <location>
        <begin position="112"/>
        <end position="640"/>
    </location>
</feature>
<evidence type="ECO:0000259" key="14">
    <source>
        <dbReference type="Pfam" id="PF04565"/>
    </source>
</evidence>
<dbReference type="GO" id="GO:0000428">
    <property type="term" value="C:DNA-directed RNA polymerase complex"/>
    <property type="evidence" value="ECO:0007669"/>
    <property type="project" value="UniProtKB-KW"/>
</dbReference>
<dbReference type="PANTHER" id="PTHR20856">
    <property type="entry name" value="DNA-DIRECTED RNA POLYMERASE I SUBUNIT 2"/>
    <property type="match status" value="1"/>
</dbReference>
<dbReference type="EC" id="2.7.7.6" evidence="7"/>
<evidence type="ECO:0000256" key="6">
    <source>
        <dbReference type="ARBA" id="ARBA00048552"/>
    </source>
</evidence>
<evidence type="ECO:0000256" key="3">
    <source>
        <dbReference type="ARBA" id="ARBA00022679"/>
    </source>
</evidence>
<evidence type="ECO:0000259" key="12">
    <source>
        <dbReference type="Pfam" id="PF04561"/>
    </source>
</evidence>
<dbReference type="GO" id="GO:0032549">
    <property type="term" value="F:ribonucleoside binding"/>
    <property type="evidence" value="ECO:0007669"/>
    <property type="project" value="InterPro"/>
</dbReference>
<dbReference type="Gene3D" id="2.40.50.100">
    <property type="match status" value="1"/>
</dbReference>
<dbReference type="Gene3D" id="2.40.50.150">
    <property type="match status" value="1"/>
</dbReference>
<dbReference type="CDD" id="cd00653">
    <property type="entry name" value="RNA_pol_B_RPB2"/>
    <property type="match status" value="1"/>
</dbReference>
<comment type="function">
    <text evidence="7 9">DNA-dependent RNA polymerase catalyzes the transcription of DNA into RNA using the four ribonucleoside triphosphates as substrates.</text>
</comment>
<feature type="domain" description="RNA polymerase Rpb2" evidence="11">
    <location>
        <begin position="1272"/>
        <end position="1346"/>
    </location>
</feature>
<sequence>MQQKINYINALPDFLAMQRVSFCWFITQGLNEELALFSKIQDFSQNTEYIMFSEEYSLIKPPYSLLIARKYSGNYKAQLVIPIEVRNKTINSIRYQNQFPIITLPLMTTYATFIINGCERVIVSQIIRSPGIYFEKSKNQKNQKQFKRKLTTDIHKLRSFLPSGEAFLSEFDLFFSIPTFTYDKIKKRKKIIPSWNNNTIYYYSIQYLKNSTNDSPFYLFQAFKFYQLLSKSLASKSKGKLIQIFIKWLKLKNQNQNLHFSLKETNITYILTYFQFLLTLVIKSQLCNLTFKSNRLLIDNLNLSDDQLMRLFEVYTKTIRTSQIATQVQLNYPLILTLKTTSAWLKEMENFQFLKTNFIDRSNKLTQINQLIEFSNLRPTIYFSNSLKDQFKYVFGKNKFTYKSERHKYLKTKTQLLLYKKDHEIKTNYHKKYEEKDLYSATLIPEYGSWIRFSFQKNIKINPYKYPIKNQEDEVIIQLDKINQKPVLSLLKEMGLTDLEIHQNLQYADFFYFNKPLVINSKQFKQPISRFESNLEYFKNISEFSRIFDPNYYRLGRVGRLKINNRLNLQLSERLQIITYEDIFAITDKLINLTISKAVPDDIDHLKNRRVRSVGELLQNLFRIGFQRLVRKLRNQTNKVDAGYLLSFNIVNATIREFFGSSQLSQYLDQTNPLSSLTHRRRISGLGPGGFDRDRISFAVRDIHPSHYGRICPIETPEGQNVGLIASLTTCARVNKLGFLETPFWRVINGKVIKTGNPIYLTADIEDLYKIAPADIATNSENYLVKNTIPIRYKQDFINVSPAEVDFIAISTVQVVSVAASLIPFFEHDDANRALMGSNMQRQSVPLIFPQKPIVGTGLENQIAVDSGMTLNAQVSGIVSSVTANKIIIKDKFGKKIIYKLQKYLRSNQQTCINHRPIVWKGESIKSGQILTDGPAITNSELALGQNLLVAYMPWQGYNFEDAILISERLVYNDVFTSIHIERYKIEIDRNSEMSEQTTKMIPNLSLSEVKHLNDDGIVMVGTFVKPGDILVGKVISNNTAEQLPESKLLRAIFGAKAKGVKDNSYRMPDGEYGRVIETVTFNRRTKLTYKFEKIYVFIAQIRKIQVGDKIAGRHGNKGIISRILARQDMPFLPDGTPIDIILNPLGVPSRMNVGQLYECLLGLAGDKLNSRFKILPFDEMYGLEMSRILINKKLRQASMKRNQSWLFNPYAPGKMVLIDGRTGKEFENPITVGNAYMLKLIHLVDDKIHARATGPYSLITQQPLRGKAQHGGQRFGEMEVWALEGFGAAFTLKELLTIKSDDMQGRNETLNAIVKGQKIPQFGIPESFKVLLQELRSIGLDMSTYKIEKFSSSKRYEIEVNLIEKYKALSKTFSPTSNINDISF</sequence>
<evidence type="ECO:0000256" key="9">
    <source>
        <dbReference type="RuleBase" id="RU363031"/>
    </source>
</evidence>
<keyword evidence="4 7" id="KW-0548">Nucleotidyltransferase</keyword>
<dbReference type="Gene3D" id="2.30.150.10">
    <property type="entry name" value="DNA-directed RNA polymerase, beta subunit, external 1 domain"/>
    <property type="match status" value="1"/>
</dbReference>
<evidence type="ECO:0000256" key="1">
    <source>
        <dbReference type="ARBA" id="ARBA00006835"/>
    </source>
</evidence>
<proteinExistence type="inferred from homology"/>
<evidence type="ECO:0000259" key="13">
    <source>
        <dbReference type="Pfam" id="PF04563"/>
    </source>
</evidence>
<evidence type="ECO:0000256" key="2">
    <source>
        <dbReference type="ARBA" id="ARBA00022478"/>
    </source>
</evidence>
<dbReference type="EMBL" id="GU591327">
    <property type="protein sequence ID" value="ADI40219.1"/>
    <property type="molecule type" value="Genomic_DNA"/>
</dbReference>
<dbReference type="SUPFAM" id="SSF64484">
    <property type="entry name" value="beta and beta-prime subunits of DNA dependent RNA-polymerase"/>
    <property type="match status" value="2"/>
</dbReference>
<dbReference type="GO" id="GO:0003677">
    <property type="term" value="F:DNA binding"/>
    <property type="evidence" value="ECO:0007669"/>
    <property type="project" value="UniProtKB-UniRule"/>
</dbReference>
<dbReference type="InterPro" id="IPR019462">
    <property type="entry name" value="DNA-dir_RNA_pol_bsu_external_1"/>
</dbReference>
<dbReference type="PROSITE" id="PS01166">
    <property type="entry name" value="RNA_POL_BETA"/>
    <property type="match status" value="1"/>
</dbReference>
<dbReference type="GO" id="GO:0006351">
    <property type="term" value="P:DNA-templated transcription"/>
    <property type="evidence" value="ECO:0007669"/>
    <property type="project" value="UniProtKB-UniRule"/>
</dbReference>
<feature type="domain" description="RNA polymerase Rpb2" evidence="14">
    <location>
        <begin position="666"/>
        <end position="734"/>
    </location>
</feature>
<dbReference type="InterPro" id="IPR007642">
    <property type="entry name" value="RNA_pol_Rpb2_2"/>
</dbReference>
<comment type="subunit">
    <text evidence="7 9">In plastids the minimal PEP RNA polymerase catalytic core is composed of four subunits: alpha, beta, beta', and beta''. When a (nuclear-encoded) sigma factor is associated with the core the holoenzyme is formed, which can initiate transcription.</text>
</comment>
<evidence type="ECO:0000259" key="15">
    <source>
        <dbReference type="Pfam" id="PF10385"/>
    </source>
</evidence>
<comment type="similarity">
    <text evidence="1 7 8">Belongs to the RNA polymerase beta chain family.</text>
</comment>
<dbReference type="HAMAP" id="MF_01321">
    <property type="entry name" value="RNApol_bact_RpoB"/>
    <property type="match status" value="1"/>
</dbReference>
<dbReference type="InterPro" id="IPR010243">
    <property type="entry name" value="RNA_pol_bsu_bac"/>
</dbReference>
<keyword evidence="16" id="KW-0150">Chloroplast</keyword>
<dbReference type="InterPro" id="IPR007121">
    <property type="entry name" value="RNA_pol_bsu_CS"/>
</dbReference>
<comment type="catalytic activity">
    <reaction evidence="6 7 9">
        <text>RNA(n) + a ribonucleoside 5'-triphosphate = RNA(n+1) + diphosphate</text>
        <dbReference type="Rhea" id="RHEA:21248"/>
        <dbReference type="Rhea" id="RHEA-COMP:14527"/>
        <dbReference type="Rhea" id="RHEA-COMP:17342"/>
        <dbReference type="ChEBI" id="CHEBI:33019"/>
        <dbReference type="ChEBI" id="CHEBI:61557"/>
        <dbReference type="ChEBI" id="CHEBI:140395"/>
        <dbReference type="EC" id="2.7.7.6"/>
    </reaction>
</comment>
<dbReference type="Pfam" id="PF04560">
    <property type="entry name" value="RNA_pol_Rpb2_7"/>
    <property type="match status" value="1"/>
</dbReference>
<dbReference type="Pfam" id="PF00562">
    <property type="entry name" value="RNA_pol_Rpb2_6"/>
    <property type="match status" value="1"/>
</dbReference>
<keyword evidence="2 7" id="KW-0240">DNA-directed RNA polymerase</keyword>
<dbReference type="Gene3D" id="3.90.1110.10">
    <property type="entry name" value="RNA polymerase Rpb2, domain 2"/>
    <property type="match status" value="1"/>
</dbReference>
<feature type="domain" description="DNA-directed RNA polymerase beta subunit external 1" evidence="15">
    <location>
        <begin position="745"/>
        <end position="811"/>
    </location>
</feature>